<evidence type="ECO:0000313" key="4">
    <source>
        <dbReference type="EMBL" id="KAJ7618705.1"/>
    </source>
</evidence>
<dbReference type="Gene3D" id="4.10.60.10">
    <property type="entry name" value="Zinc finger, CCHC-type"/>
    <property type="match status" value="1"/>
</dbReference>
<dbReference type="Proteomes" id="UP001221142">
    <property type="component" value="Unassembled WGS sequence"/>
</dbReference>
<comment type="caution">
    <text evidence="4">The sequence shown here is derived from an EMBL/GenBank/DDBJ whole genome shotgun (WGS) entry which is preliminary data.</text>
</comment>
<dbReference type="EMBL" id="JARKIF010000019">
    <property type="protein sequence ID" value="KAJ7618705.1"/>
    <property type="molecule type" value="Genomic_DNA"/>
</dbReference>
<feature type="domain" description="CCHC-type" evidence="3">
    <location>
        <begin position="130"/>
        <end position="144"/>
    </location>
</feature>
<feature type="region of interest" description="Disordered" evidence="2">
    <location>
        <begin position="105"/>
        <end position="128"/>
    </location>
</feature>
<protein>
    <recommendedName>
        <fullName evidence="3">CCHC-type domain-containing protein</fullName>
    </recommendedName>
</protein>
<evidence type="ECO:0000259" key="3">
    <source>
        <dbReference type="PROSITE" id="PS50158"/>
    </source>
</evidence>
<keyword evidence="1" id="KW-0479">Metal-binding</keyword>
<evidence type="ECO:0000256" key="2">
    <source>
        <dbReference type="SAM" id="MobiDB-lite"/>
    </source>
</evidence>
<dbReference type="PROSITE" id="PS50158">
    <property type="entry name" value="ZF_CCHC"/>
    <property type="match status" value="1"/>
</dbReference>
<dbReference type="InterPro" id="IPR001878">
    <property type="entry name" value="Znf_CCHC"/>
</dbReference>
<sequence length="161" mass="17482">MRIQDLLNDTEPASPPPTGPAPNAASVQPSPSHPAASLENSSSGLGFSAFRHPGTPHDNDVYEPTEEDIDPIIIQIYAQLSPPYIPTNSLLGTRCKICKQRGHTRSTCPCPSPQPPPSASNDVEPGKQPRCTLCGKRGHYRTTCGRRRPDTDPPRSPIRWV</sequence>
<reference evidence="4" key="1">
    <citation type="submission" date="2023-03" db="EMBL/GenBank/DDBJ databases">
        <title>Massive genome expansion in bonnet fungi (Mycena s.s.) driven by repeated elements and novel gene families across ecological guilds.</title>
        <authorList>
            <consortium name="Lawrence Berkeley National Laboratory"/>
            <person name="Harder C.B."/>
            <person name="Miyauchi S."/>
            <person name="Viragh M."/>
            <person name="Kuo A."/>
            <person name="Thoen E."/>
            <person name="Andreopoulos B."/>
            <person name="Lu D."/>
            <person name="Skrede I."/>
            <person name="Drula E."/>
            <person name="Henrissat B."/>
            <person name="Morin E."/>
            <person name="Kohler A."/>
            <person name="Barry K."/>
            <person name="LaButti K."/>
            <person name="Morin E."/>
            <person name="Salamov A."/>
            <person name="Lipzen A."/>
            <person name="Mereny Z."/>
            <person name="Hegedus B."/>
            <person name="Baldrian P."/>
            <person name="Stursova M."/>
            <person name="Weitz H."/>
            <person name="Taylor A."/>
            <person name="Grigoriev I.V."/>
            <person name="Nagy L.G."/>
            <person name="Martin F."/>
            <person name="Kauserud H."/>
        </authorList>
    </citation>
    <scope>NUCLEOTIDE SEQUENCE</scope>
    <source>
        <strain evidence="4">9284</strain>
    </source>
</reference>
<keyword evidence="1" id="KW-0862">Zinc</keyword>
<dbReference type="GO" id="GO:0008270">
    <property type="term" value="F:zinc ion binding"/>
    <property type="evidence" value="ECO:0007669"/>
    <property type="project" value="UniProtKB-KW"/>
</dbReference>
<feature type="region of interest" description="Disordered" evidence="2">
    <location>
        <begin position="1"/>
        <end position="66"/>
    </location>
</feature>
<accession>A0AAD7BEP1</accession>
<dbReference type="AlphaFoldDB" id="A0AAD7BEP1"/>
<name>A0AAD7BEP1_9AGAR</name>
<evidence type="ECO:0000313" key="5">
    <source>
        <dbReference type="Proteomes" id="UP001221142"/>
    </source>
</evidence>
<evidence type="ECO:0000256" key="1">
    <source>
        <dbReference type="PROSITE-ProRule" id="PRU00047"/>
    </source>
</evidence>
<gene>
    <name evidence="4" type="ORF">FB45DRAFT_932276</name>
</gene>
<keyword evidence="5" id="KW-1185">Reference proteome</keyword>
<proteinExistence type="predicted"/>
<feature type="region of interest" description="Disordered" evidence="2">
    <location>
        <begin position="142"/>
        <end position="161"/>
    </location>
</feature>
<dbReference type="GO" id="GO:0003676">
    <property type="term" value="F:nucleic acid binding"/>
    <property type="evidence" value="ECO:0007669"/>
    <property type="project" value="InterPro"/>
</dbReference>
<organism evidence="4 5">
    <name type="scientific">Roridomyces roridus</name>
    <dbReference type="NCBI Taxonomy" id="1738132"/>
    <lineage>
        <taxon>Eukaryota</taxon>
        <taxon>Fungi</taxon>
        <taxon>Dikarya</taxon>
        <taxon>Basidiomycota</taxon>
        <taxon>Agaricomycotina</taxon>
        <taxon>Agaricomycetes</taxon>
        <taxon>Agaricomycetidae</taxon>
        <taxon>Agaricales</taxon>
        <taxon>Marasmiineae</taxon>
        <taxon>Mycenaceae</taxon>
        <taxon>Roridomyces</taxon>
    </lineage>
</organism>
<keyword evidence="1" id="KW-0863">Zinc-finger</keyword>